<dbReference type="GO" id="GO:0016746">
    <property type="term" value="F:acyltransferase activity"/>
    <property type="evidence" value="ECO:0007669"/>
    <property type="project" value="UniProtKB-KW"/>
</dbReference>
<name>A0A5C3MB05_9AGAR</name>
<keyword evidence="4" id="KW-1133">Transmembrane helix</keyword>
<evidence type="ECO:0000256" key="4">
    <source>
        <dbReference type="SAM" id="Phobius"/>
    </source>
</evidence>
<evidence type="ECO:0000256" key="2">
    <source>
        <dbReference type="ARBA" id="ARBA00022679"/>
    </source>
</evidence>
<evidence type="ECO:0000313" key="6">
    <source>
        <dbReference type="EMBL" id="TFK40968.1"/>
    </source>
</evidence>
<keyword evidence="3 6" id="KW-0012">Acyltransferase</keyword>
<evidence type="ECO:0000259" key="5">
    <source>
        <dbReference type="SMART" id="SM00563"/>
    </source>
</evidence>
<keyword evidence="2 6" id="KW-0808">Transferase</keyword>
<dbReference type="Proteomes" id="UP000308652">
    <property type="component" value="Unassembled WGS sequence"/>
</dbReference>
<proteinExistence type="inferred from homology"/>
<feature type="transmembrane region" description="Helical" evidence="4">
    <location>
        <begin position="397"/>
        <end position="414"/>
    </location>
</feature>
<dbReference type="GO" id="GO:0036149">
    <property type="term" value="P:phosphatidylinositol acyl-chain remodeling"/>
    <property type="evidence" value="ECO:0007669"/>
    <property type="project" value="TreeGrafter"/>
</dbReference>
<protein>
    <submittedName>
        <fullName evidence="6">Acyltransferase-domain-containing protein</fullName>
    </submittedName>
</protein>
<comment type="similarity">
    <text evidence="1">Belongs to the 1-acyl-sn-glycerol-3-phosphate acyltransferase family.</text>
</comment>
<accession>A0A5C3MB05</accession>
<dbReference type="SUPFAM" id="SSF69593">
    <property type="entry name" value="Glycerol-3-phosphate (1)-acyltransferase"/>
    <property type="match status" value="1"/>
</dbReference>
<dbReference type="AlphaFoldDB" id="A0A5C3MB05"/>
<dbReference type="InterPro" id="IPR032098">
    <property type="entry name" value="Acyltransf_C"/>
</dbReference>
<dbReference type="SMART" id="SM00563">
    <property type="entry name" value="PlsC"/>
    <property type="match status" value="1"/>
</dbReference>
<keyword evidence="4" id="KW-0812">Transmembrane</keyword>
<feature type="transmembrane region" description="Helical" evidence="4">
    <location>
        <begin position="20"/>
        <end position="46"/>
    </location>
</feature>
<dbReference type="OrthoDB" id="189226at2759"/>
<dbReference type="Pfam" id="PF01553">
    <property type="entry name" value="Acyltransferase"/>
    <property type="match status" value="1"/>
</dbReference>
<keyword evidence="4" id="KW-0472">Membrane</keyword>
<dbReference type="CDD" id="cd07990">
    <property type="entry name" value="LPLAT_LCLAT1-like"/>
    <property type="match status" value="1"/>
</dbReference>
<dbReference type="PANTHER" id="PTHR10983:SF16">
    <property type="entry name" value="LYSOCARDIOLIPIN ACYLTRANSFERASE 1"/>
    <property type="match status" value="1"/>
</dbReference>
<reference evidence="6 7" key="1">
    <citation type="journal article" date="2019" name="Nat. Ecol. Evol.">
        <title>Megaphylogeny resolves global patterns of mushroom evolution.</title>
        <authorList>
            <person name="Varga T."/>
            <person name="Krizsan K."/>
            <person name="Foldi C."/>
            <person name="Dima B."/>
            <person name="Sanchez-Garcia M."/>
            <person name="Sanchez-Ramirez S."/>
            <person name="Szollosi G.J."/>
            <person name="Szarkandi J.G."/>
            <person name="Papp V."/>
            <person name="Albert L."/>
            <person name="Andreopoulos W."/>
            <person name="Angelini C."/>
            <person name="Antonin V."/>
            <person name="Barry K.W."/>
            <person name="Bougher N.L."/>
            <person name="Buchanan P."/>
            <person name="Buyck B."/>
            <person name="Bense V."/>
            <person name="Catcheside P."/>
            <person name="Chovatia M."/>
            <person name="Cooper J."/>
            <person name="Damon W."/>
            <person name="Desjardin D."/>
            <person name="Finy P."/>
            <person name="Geml J."/>
            <person name="Haridas S."/>
            <person name="Hughes K."/>
            <person name="Justo A."/>
            <person name="Karasinski D."/>
            <person name="Kautmanova I."/>
            <person name="Kiss B."/>
            <person name="Kocsube S."/>
            <person name="Kotiranta H."/>
            <person name="LaButti K.M."/>
            <person name="Lechner B.E."/>
            <person name="Liimatainen K."/>
            <person name="Lipzen A."/>
            <person name="Lukacs Z."/>
            <person name="Mihaltcheva S."/>
            <person name="Morgado L.N."/>
            <person name="Niskanen T."/>
            <person name="Noordeloos M.E."/>
            <person name="Ohm R.A."/>
            <person name="Ortiz-Santana B."/>
            <person name="Ovrebo C."/>
            <person name="Racz N."/>
            <person name="Riley R."/>
            <person name="Savchenko A."/>
            <person name="Shiryaev A."/>
            <person name="Soop K."/>
            <person name="Spirin V."/>
            <person name="Szebenyi C."/>
            <person name="Tomsovsky M."/>
            <person name="Tulloss R.E."/>
            <person name="Uehling J."/>
            <person name="Grigoriev I.V."/>
            <person name="Vagvolgyi C."/>
            <person name="Papp T."/>
            <person name="Martin F.M."/>
            <person name="Miettinen O."/>
            <person name="Hibbett D.S."/>
            <person name="Nagy L.G."/>
        </authorList>
    </citation>
    <scope>NUCLEOTIDE SEQUENCE [LARGE SCALE GENOMIC DNA]</scope>
    <source>
        <strain evidence="6 7">CBS 166.37</strain>
    </source>
</reference>
<dbReference type="InterPro" id="IPR002123">
    <property type="entry name" value="Plipid/glycerol_acylTrfase"/>
</dbReference>
<dbReference type="GO" id="GO:0005783">
    <property type="term" value="C:endoplasmic reticulum"/>
    <property type="evidence" value="ECO:0007669"/>
    <property type="project" value="TreeGrafter"/>
</dbReference>
<evidence type="ECO:0000256" key="3">
    <source>
        <dbReference type="ARBA" id="ARBA00023315"/>
    </source>
</evidence>
<dbReference type="STRING" id="68775.A0A5C3MB05"/>
<organism evidence="6 7">
    <name type="scientific">Crucibulum laeve</name>
    <dbReference type="NCBI Taxonomy" id="68775"/>
    <lineage>
        <taxon>Eukaryota</taxon>
        <taxon>Fungi</taxon>
        <taxon>Dikarya</taxon>
        <taxon>Basidiomycota</taxon>
        <taxon>Agaricomycotina</taxon>
        <taxon>Agaricomycetes</taxon>
        <taxon>Agaricomycetidae</taxon>
        <taxon>Agaricales</taxon>
        <taxon>Agaricineae</taxon>
        <taxon>Nidulariaceae</taxon>
        <taxon>Crucibulum</taxon>
    </lineage>
</organism>
<sequence length="418" mass="48142">MQSLHTLPISERPRPRWLTTIKAILFAILFNFGCLMINVSQFIFLLPLRALPLRWSRRLYYKGIRYTKGAFGCLLILMCQWFAPTKLAISFETEGKGSFTQEEIDQVVIKNKEGEVIALDLPTKFVLIANHQIYADWWYAWCLTYFVSPRGVHRYVYITLKKSLQWVPIVGWGMQFFNFIFLARSWASDRLQLASRLASLGKEAEKENRPLCFMLYPEGTLISKDTRPISQKFATKMGISDMKNLLLPRSTGLHYSLRSLAPRVPNLRLLDLTVLYPGVPPTAYGQTYYTLRSIFFDSVPPPVIHMHLRLFDVANVPIGDLSSTKPSCVPGGPENKHAVEVDIPVDEKDAFDLWLRQLWQEKDESMDRFYETGSFKSSPDGSSLVHIPLRLRGKREILDAFCFFLPASVAYLWGRVRR</sequence>
<feature type="domain" description="Phospholipid/glycerol acyltransferase" evidence="5">
    <location>
        <begin position="125"/>
        <end position="254"/>
    </location>
</feature>
<keyword evidence="7" id="KW-1185">Reference proteome</keyword>
<dbReference type="PANTHER" id="PTHR10983">
    <property type="entry name" value="1-ACYLGLYCEROL-3-PHOSPHATE ACYLTRANSFERASE-RELATED"/>
    <property type="match status" value="1"/>
</dbReference>
<dbReference type="Pfam" id="PF16076">
    <property type="entry name" value="Acyltransf_C"/>
    <property type="match status" value="1"/>
</dbReference>
<evidence type="ECO:0000256" key="1">
    <source>
        <dbReference type="ARBA" id="ARBA00008655"/>
    </source>
</evidence>
<dbReference type="EMBL" id="ML213595">
    <property type="protein sequence ID" value="TFK40968.1"/>
    <property type="molecule type" value="Genomic_DNA"/>
</dbReference>
<gene>
    <name evidence="6" type="ORF">BDQ12DRAFT_678667</name>
</gene>
<evidence type="ECO:0000313" key="7">
    <source>
        <dbReference type="Proteomes" id="UP000308652"/>
    </source>
</evidence>